<protein>
    <submittedName>
        <fullName evidence="1">Uncharacterized membrane-anchored protein</fullName>
    </submittedName>
</protein>
<name>A0A1G9TTB1_9PROT</name>
<proteinExistence type="predicted"/>
<keyword evidence="2" id="KW-1185">Reference proteome</keyword>
<reference evidence="1 2" key="1">
    <citation type="submission" date="2016-10" db="EMBL/GenBank/DDBJ databases">
        <authorList>
            <person name="de Groot N.N."/>
        </authorList>
    </citation>
    <scope>NUCLEOTIDE SEQUENCE [LARGE SCALE GENOMIC DNA]</scope>
    <source>
        <strain evidence="1 2">DSM 16077</strain>
    </source>
</reference>
<accession>A0A1G9TTB1</accession>
<dbReference type="RefSeq" id="WP_176780332.1">
    <property type="nucleotide sequence ID" value="NZ_FNHG01000013.1"/>
</dbReference>
<dbReference type="EMBL" id="FNHG01000013">
    <property type="protein sequence ID" value="SDM50983.1"/>
    <property type="molecule type" value="Genomic_DNA"/>
</dbReference>
<organism evidence="1 2">
    <name type="scientific">Maricaulis salignorans</name>
    <dbReference type="NCBI Taxonomy" id="144026"/>
    <lineage>
        <taxon>Bacteria</taxon>
        <taxon>Pseudomonadati</taxon>
        <taxon>Pseudomonadota</taxon>
        <taxon>Alphaproteobacteria</taxon>
        <taxon>Maricaulales</taxon>
        <taxon>Maricaulaceae</taxon>
        <taxon>Maricaulis</taxon>
    </lineage>
</organism>
<dbReference type="Pfam" id="PF14345">
    <property type="entry name" value="GDYXXLXY"/>
    <property type="match status" value="1"/>
</dbReference>
<gene>
    <name evidence="1" type="ORF">SAMN04488568_1133</name>
</gene>
<dbReference type="Proteomes" id="UP000199759">
    <property type="component" value="Unassembled WGS sequence"/>
</dbReference>
<sequence length="204" mass="22450">MSHLVRLGIVAAAMTAFLGYLVINHANARANGTEVVLDVRGYDPRDIFLGHYSLIATELQRLDAAALAGEDEFDRGDSIYVVLAPGDDGDWRPVSLHSQRPDAGIFIHGFVRSSYRTESGPTDPLSDEASADAAAAPEIWIHSAFNIERYYASRDMAQQFETRLRQLDPDGGNGVRLILSLPPNGDAIIKGFEIDGVRRIDRLW</sequence>
<evidence type="ECO:0000313" key="2">
    <source>
        <dbReference type="Proteomes" id="UP000199759"/>
    </source>
</evidence>
<dbReference type="STRING" id="144026.SAMN04488568_1133"/>
<dbReference type="AlphaFoldDB" id="A0A1G9TTB1"/>
<dbReference type="InterPro" id="IPR025833">
    <property type="entry name" value="GDYXXLXY"/>
</dbReference>
<evidence type="ECO:0000313" key="1">
    <source>
        <dbReference type="EMBL" id="SDM50983.1"/>
    </source>
</evidence>